<proteinExistence type="predicted"/>
<evidence type="ECO:0000313" key="4">
    <source>
        <dbReference type="Proteomes" id="UP000091857"/>
    </source>
</evidence>
<sequence length="193" mass="21682">MKMEGAESLDEWEQVQLEIVAVRNNSHVQDDLSVFPPSYHEDLQLPPPSPKSPPDSPVLSRPSSVAASNSTEAEEGLPLLSDSISKPIAGNEFGKRLRLRFEILRSGICWIVSRARGGSGFWSFASVSVVVATAVLLYSRVQRWRQRLRKESENRLIHIIKEKDQKISQLLLQIAQMNEMISARKKVPVIRVA</sequence>
<name>A0A2C9VV09_MANES</name>
<comment type="caution">
    <text evidence="3">The sequence shown here is derived from an EMBL/GenBank/DDBJ whole genome shotgun (WGS) entry which is preliminary data.</text>
</comment>
<reference evidence="4" key="1">
    <citation type="journal article" date="2016" name="Nat. Biotechnol.">
        <title>Sequencing wild and cultivated cassava and related species reveals extensive interspecific hybridization and genetic diversity.</title>
        <authorList>
            <person name="Bredeson J.V."/>
            <person name="Lyons J.B."/>
            <person name="Prochnik S.E."/>
            <person name="Wu G.A."/>
            <person name="Ha C.M."/>
            <person name="Edsinger-Gonzales E."/>
            <person name="Grimwood J."/>
            <person name="Schmutz J."/>
            <person name="Rabbi I.Y."/>
            <person name="Egesi C."/>
            <person name="Nauluvula P."/>
            <person name="Lebot V."/>
            <person name="Ndunguru J."/>
            <person name="Mkamilo G."/>
            <person name="Bart R.S."/>
            <person name="Setter T.L."/>
            <person name="Gleadow R.M."/>
            <person name="Kulakow P."/>
            <person name="Ferguson M.E."/>
            <person name="Rounsley S."/>
            <person name="Rokhsar D.S."/>
        </authorList>
    </citation>
    <scope>NUCLEOTIDE SEQUENCE [LARGE SCALE GENOMIC DNA]</scope>
    <source>
        <strain evidence="4">cv. AM560-2</strain>
    </source>
</reference>
<evidence type="ECO:0000256" key="1">
    <source>
        <dbReference type="SAM" id="MobiDB-lite"/>
    </source>
</evidence>
<organism evidence="3 4">
    <name type="scientific">Manihot esculenta</name>
    <name type="common">Cassava</name>
    <name type="synonym">Jatropha manihot</name>
    <dbReference type="NCBI Taxonomy" id="3983"/>
    <lineage>
        <taxon>Eukaryota</taxon>
        <taxon>Viridiplantae</taxon>
        <taxon>Streptophyta</taxon>
        <taxon>Embryophyta</taxon>
        <taxon>Tracheophyta</taxon>
        <taxon>Spermatophyta</taxon>
        <taxon>Magnoliopsida</taxon>
        <taxon>eudicotyledons</taxon>
        <taxon>Gunneridae</taxon>
        <taxon>Pentapetalae</taxon>
        <taxon>rosids</taxon>
        <taxon>fabids</taxon>
        <taxon>Malpighiales</taxon>
        <taxon>Euphorbiaceae</taxon>
        <taxon>Crotonoideae</taxon>
        <taxon>Manihoteae</taxon>
        <taxon>Manihot</taxon>
    </lineage>
</organism>
<keyword evidence="2" id="KW-1133">Transmembrane helix</keyword>
<protein>
    <submittedName>
        <fullName evidence="3">Uncharacterized protein</fullName>
    </submittedName>
</protein>
<dbReference type="OrthoDB" id="734536at2759"/>
<accession>A0A2C9VV09</accession>
<feature type="compositionally biased region" description="Polar residues" evidence="1">
    <location>
        <begin position="61"/>
        <end position="71"/>
    </location>
</feature>
<evidence type="ECO:0000256" key="2">
    <source>
        <dbReference type="SAM" id="Phobius"/>
    </source>
</evidence>
<evidence type="ECO:0000313" key="3">
    <source>
        <dbReference type="EMBL" id="OAY50075.1"/>
    </source>
</evidence>
<keyword evidence="2" id="KW-0472">Membrane</keyword>
<feature type="transmembrane region" description="Helical" evidence="2">
    <location>
        <begin position="121"/>
        <end position="139"/>
    </location>
</feature>
<dbReference type="STRING" id="3983.A0A2C9VV09"/>
<keyword evidence="2" id="KW-0812">Transmembrane</keyword>
<dbReference type="EMBL" id="CM004391">
    <property type="protein sequence ID" value="OAY50075.1"/>
    <property type="molecule type" value="Genomic_DNA"/>
</dbReference>
<dbReference type="AlphaFoldDB" id="A0A2C9VV09"/>
<feature type="region of interest" description="Disordered" evidence="1">
    <location>
        <begin position="32"/>
        <end position="72"/>
    </location>
</feature>
<dbReference type="Proteomes" id="UP000091857">
    <property type="component" value="Chromosome 5"/>
</dbReference>
<gene>
    <name evidence="3" type="ORF">MANES_05G106200v8</name>
</gene>
<dbReference type="Gramene" id="Manes.05G106200.1.v8.1">
    <property type="protein sequence ID" value="Manes.05G106200.1.v8.1.CDS"/>
    <property type="gene ID" value="Manes.05G106200.v8.1"/>
</dbReference>
<keyword evidence="4" id="KW-1185">Reference proteome</keyword>
<dbReference type="PANTHER" id="PTHR37206:SF4">
    <property type="entry name" value="TRANSMEMBRANE PROTEIN"/>
    <property type="match status" value="1"/>
</dbReference>
<feature type="compositionally biased region" description="Pro residues" evidence="1">
    <location>
        <begin position="45"/>
        <end position="56"/>
    </location>
</feature>
<dbReference type="PANTHER" id="PTHR37206">
    <property type="entry name" value="TRANSMEMBRANE PROTEIN"/>
    <property type="match status" value="1"/>
</dbReference>